<keyword evidence="6" id="KW-0963">Cytoplasm</keyword>
<evidence type="ECO:0000313" key="9">
    <source>
        <dbReference type="Proteomes" id="UP000030011"/>
    </source>
</evidence>
<dbReference type="RefSeq" id="WP_035906151.1">
    <property type="nucleotide sequence ID" value="NZ_AVPK01000008.1"/>
</dbReference>
<dbReference type="Pfam" id="PF00889">
    <property type="entry name" value="EF_TS"/>
    <property type="match status" value="1"/>
</dbReference>
<evidence type="ECO:0000256" key="6">
    <source>
        <dbReference type="HAMAP-Rule" id="MF_00050"/>
    </source>
</evidence>
<dbReference type="FunFam" id="1.10.8.10:FF:000001">
    <property type="entry name" value="Elongation factor Ts"/>
    <property type="match status" value="1"/>
</dbReference>
<dbReference type="Gene3D" id="1.10.286.20">
    <property type="match status" value="1"/>
</dbReference>
<organism evidence="8 9">
    <name type="scientific">Knoellia subterranea KCTC 19937</name>
    <dbReference type="NCBI Taxonomy" id="1385521"/>
    <lineage>
        <taxon>Bacteria</taxon>
        <taxon>Bacillati</taxon>
        <taxon>Actinomycetota</taxon>
        <taxon>Actinomycetes</taxon>
        <taxon>Micrococcales</taxon>
        <taxon>Intrasporangiaceae</taxon>
        <taxon>Knoellia</taxon>
    </lineage>
</organism>
<dbReference type="AlphaFoldDB" id="A0A0A0JL27"/>
<accession>A0A0A0JL27</accession>
<dbReference type="SUPFAM" id="SSF54713">
    <property type="entry name" value="Elongation factor Ts (EF-Ts), dimerisation domain"/>
    <property type="match status" value="2"/>
</dbReference>
<dbReference type="GO" id="GO:0003746">
    <property type="term" value="F:translation elongation factor activity"/>
    <property type="evidence" value="ECO:0007669"/>
    <property type="project" value="UniProtKB-UniRule"/>
</dbReference>
<dbReference type="InterPro" id="IPR014039">
    <property type="entry name" value="Transl_elong_EFTs/EF1B_dimer"/>
</dbReference>
<gene>
    <name evidence="6" type="primary">tsf</name>
    <name evidence="8" type="ORF">N803_17235</name>
</gene>
<dbReference type="SUPFAM" id="SSF46934">
    <property type="entry name" value="UBA-like"/>
    <property type="match status" value="1"/>
</dbReference>
<evidence type="ECO:0000256" key="1">
    <source>
        <dbReference type="ARBA" id="ARBA00005532"/>
    </source>
</evidence>
<sequence>MANYTAADIKALREATGAGMLDVKKALDEADGDQAKATEILRVKGLKGVTKREGRTTSNGLVIAKAEDGVGTLVEVLCETDFVAKGEKFIALADQVFTQAVAVNASNADELLDSTLADGQTVKELLDASNATIGEKIEVKRVARVEAPVVAAYEHKTSPDLPAQIGVLLGADGGDQVVARDVAMHIAAFSPTVLTRDEVDAETVENERRVAEATAKEEGKPEAALPKIVEGRVNGFFKENVLLEQPFAKDAKKSVAKVLEEAGATATSFARFRVGG</sequence>
<protein>
    <recommendedName>
        <fullName evidence="2 6">Elongation factor Ts</fullName>
        <shortName evidence="6">EF-Ts</shortName>
    </recommendedName>
</protein>
<proteinExistence type="inferred from homology"/>
<feature type="domain" description="Translation elongation factor EFTs/EF1B dimerisation" evidence="7">
    <location>
        <begin position="71"/>
        <end position="275"/>
    </location>
</feature>
<dbReference type="EMBL" id="AVPK01000008">
    <property type="protein sequence ID" value="KGN36762.1"/>
    <property type="molecule type" value="Genomic_DNA"/>
</dbReference>
<dbReference type="NCBIfam" id="TIGR00116">
    <property type="entry name" value="tsf"/>
    <property type="match status" value="1"/>
</dbReference>
<dbReference type="Gene3D" id="1.10.8.10">
    <property type="entry name" value="DNA helicase RuvA subunit, C-terminal domain"/>
    <property type="match status" value="1"/>
</dbReference>
<dbReference type="InterPro" id="IPR036402">
    <property type="entry name" value="EF-Ts_dimer_sf"/>
</dbReference>
<evidence type="ECO:0000256" key="2">
    <source>
        <dbReference type="ARBA" id="ARBA00016956"/>
    </source>
</evidence>
<dbReference type="STRING" id="1385521.N803_17235"/>
<dbReference type="PANTHER" id="PTHR11741">
    <property type="entry name" value="ELONGATION FACTOR TS"/>
    <property type="match status" value="1"/>
</dbReference>
<dbReference type="InterPro" id="IPR009060">
    <property type="entry name" value="UBA-like_sf"/>
</dbReference>
<keyword evidence="9" id="KW-1185">Reference proteome</keyword>
<dbReference type="eggNOG" id="COG0264">
    <property type="taxonomic scope" value="Bacteria"/>
</dbReference>
<dbReference type="PANTHER" id="PTHR11741:SF0">
    <property type="entry name" value="ELONGATION FACTOR TS, MITOCHONDRIAL"/>
    <property type="match status" value="1"/>
</dbReference>
<comment type="subcellular location">
    <subcellularLocation>
        <location evidence="6">Cytoplasm</location>
    </subcellularLocation>
</comment>
<dbReference type="GO" id="GO:0005737">
    <property type="term" value="C:cytoplasm"/>
    <property type="evidence" value="ECO:0007669"/>
    <property type="project" value="UniProtKB-SubCell"/>
</dbReference>
<evidence type="ECO:0000259" key="7">
    <source>
        <dbReference type="Pfam" id="PF00889"/>
    </source>
</evidence>
<dbReference type="FunFam" id="1.10.286.20:FF:000001">
    <property type="entry name" value="Elongation factor Ts"/>
    <property type="match status" value="1"/>
</dbReference>
<name>A0A0A0JL27_9MICO</name>
<dbReference type="InterPro" id="IPR018101">
    <property type="entry name" value="Transl_elong_Ts_CS"/>
</dbReference>
<feature type="region of interest" description="Involved in Mg(2+) ion dislocation from EF-Tu" evidence="6">
    <location>
        <begin position="80"/>
        <end position="83"/>
    </location>
</feature>
<comment type="similarity">
    <text evidence="1 6">Belongs to the EF-Ts family.</text>
</comment>
<comment type="caution">
    <text evidence="8">The sequence shown here is derived from an EMBL/GenBank/DDBJ whole genome shotgun (WGS) entry which is preliminary data.</text>
</comment>
<dbReference type="InterPro" id="IPR001816">
    <property type="entry name" value="Transl_elong_EFTs/EF1B"/>
</dbReference>
<dbReference type="Gene3D" id="3.30.479.20">
    <property type="entry name" value="Elongation factor Ts, dimerisation domain"/>
    <property type="match status" value="2"/>
</dbReference>
<dbReference type="HAMAP" id="MF_00050">
    <property type="entry name" value="EF_Ts"/>
    <property type="match status" value="1"/>
</dbReference>
<keyword evidence="3 6" id="KW-0251">Elongation factor</keyword>
<evidence type="ECO:0000313" key="8">
    <source>
        <dbReference type="EMBL" id="KGN36762.1"/>
    </source>
</evidence>
<dbReference type="Proteomes" id="UP000030011">
    <property type="component" value="Unassembled WGS sequence"/>
</dbReference>
<evidence type="ECO:0000256" key="3">
    <source>
        <dbReference type="ARBA" id="ARBA00022768"/>
    </source>
</evidence>
<keyword evidence="4 6" id="KW-0648">Protein biosynthesis</keyword>
<dbReference type="CDD" id="cd14275">
    <property type="entry name" value="UBA_EF-Ts"/>
    <property type="match status" value="1"/>
</dbReference>
<evidence type="ECO:0000256" key="5">
    <source>
        <dbReference type="ARBA" id="ARBA00025453"/>
    </source>
</evidence>
<evidence type="ECO:0000256" key="4">
    <source>
        <dbReference type="ARBA" id="ARBA00022917"/>
    </source>
</evidence>
<reference evidence="8 9" key="1">
    <citation type="submission" date="2013-08" db="EMBL/GenBank/DDBJ databases">
        <title>The genome sequence of Knoellia subterranea.</title>
        <authorList>
            <person name="Zhu W."/>
            <person name="Wang G."/>
        </authorList>
    </citation>
    <scope>NUCLEOTIDE SEQUENCE [LARGE SCALE GENOMIC DNA]</scope>
    <source>
        <strain evidence="8 9">KCTC 19937</strain>
    </source>
</reference>
<dbReference type="OrthoDB" id="9808348at2"/>
<dbReference type="PROSITE" id="PS01126">
    <property type="entry name" value="EF_TS_1"/>
    <property type="match status" value="1"/>
</dbReference>
<comment type="function">
    <text evidence="5 6">Associates with the EF-Tu.GDP complex and induces the exchange of GDP to GTP. It remains bound to the aminoacyl-tRNA.EF-Tu.GTP complex up to the GTP hydrolysis stage on the ribosome.</text>
</comment>